<dbReference type="GO" id="GO:0043165">
    <property type="term" value="P:Gram-negative-bacterium-type cell outer membrane assembly"/>
    <property type="evidence" value="ECO:0007669"/>
    <property type="project" value="UniProtKB-UniRule"/>
</dbReference>
<dbReference type="GO" id="GO:0015920">
    <property type="term" value="P:lipopolysaccharide transport"/>
    <property type="evidence" value="ECO:0007669"/>
    <property type="project" value="UniProtKB-UniRule"/>
</dbReference>
<feature type="signal peptide" evidence="4">
    <location>
        <begin position="1"/>
        <end position="23"/>
    </location>
</feature>
<dbReference type="Gene3D" id="2.60.450.10">
    <property type="entry name" value="Lipopolysaccharide (LPS) transport protein A like domain"/>
    <property type="match status" value="1"/>
</dbReference>
<dbReference type="EMBL" id="OCND01000010">
    <property type="protein sequence ID" value="SOD56697.1"/>
    <property type="molecule type" value="Genomic_DNA"/>
</dbReference>
<organism evidence="6 7">
    <name type="scientific">Pseudoxanthomonas wuyuanensis</name>
    <dbReference type="NCBI Taxonomy" id="1073196"/>
    <lineage>
        <taxon>Bacteria</taxon>
        <taxon>Pseudomonadati</taxon>
        <taxon>Pseudomonadota</taxon>
        <taxon>Gammaproteobacteria</taxon>
        <taxon>Lysobacterales</taxon>
        <taxon>Lysobacteraceae</taxon>
        <taxon>Pseudoxanthomonas</taxon>
    </lineage>
</organism>
<dbReference type="NCBIfam" id="TIGR03002">
    <property type="entry name" value="outer_YhbN_LptA"/>
    <property type="match status" value="1"/>
</dbReference>
<dbReference type="PANTHER" id="PTHR36504">
    <property type="entry name" value="LIPOPOLYSACCHARIDE EXPORT SYSTEM PROTEIN LPTA"/>
    <property type="match status" value="1"/>
</dbReference>
<dbReference type="PANTHER" id="PTHR36504:SF1">
    <property type="entry name" value="LIPOPOLYSACCHARIDE EXPORT SYSTEM PROTEIN LPTA"/>
    <property type="match status" value="1"/>
</dbReference>
<keyword evidence="3 4" id="KW-0574">Periplasm</keyword>
<keyword evidence="1 4" id="KW-0813">Transport</keyword>
<dbReference type="InterPro" id="IPR052037">
    <property type="entry name" value="LPS_export_LptA"/>
</dbReference>
<feature type="chain" id="PRO_5013410252" description="Lipopolysaccharide export system protein LptA" evidence="4">
    <location>
        <begin position="24"/>
        <end position="167"/>
    </location>
</feature>
<comment type="subunit">
    <text evidence="4">Component of the lipopolysaccharide transport and assembly complex.</text>
</comment>
<evidence type="ECO:0000256" key="3">
    <source>
        <dbReference type="ARBA" id="ARBA00022764"/>
    </source>
</evidence>
<comment type="subcellular location">
    <subcellularLocation>
        <location evidence="4">Periplasm</location>
    </subcellularLocation>
</comment>
<dbReference type="HAMAP" id="MF_01914">
    <property type="entry name" value="LPS_assembly_LptA"/>
    <property type="match status" value="1"/>
</dbReference>
<evidence type="ECO:0000256" key="4">
    <source>
        <dbReference type="HAMAP-Rule" id="MF_01914"/>
    </source>
</evidence>
<dbReference type="GO" id="GO:0009279">
    <property type="term" value="C:cell outer membrane"/>
    <property type="evidence" value="ECO:0007669"/>
    <property type="project" value="TreeGrafter"/>
</dbReference>
<comment type="similarity">
    <text evidence="4">Belongs to the LptA family.</text>
</comment>
<evidence type="ECO:0000256" key="1">
    <source>
        <dbReference type="ARBA" id="ARBA00022448"/>
    </source>
</evidence>
<dbReference type="GO" id="GO:0030288">
    <property type="term" value="C:outer membrane-bounded periplasmic space"/>
    <property type="evidence" value="ECO:0007669"/>
    <property type="project" value="TreeGrafter"/>
</dbReference>
<comment type="function">
    <text evidence="4">Involved in the assembly of lipopolysaccharide (LPS). Required for the translocation of LPS from the inner membrane to the outer membrane. May form a bridge between the inner membrane and the outer membrane, via interactions with LptC and LptD, thereby facilitating LPS transfer across the periplasm.</text>
</comment>
<evidence type="ECO:0000313" key="6">
    <source>
        <dbReference type="EMBL" id="SOD56697.1"/>
    </source>
</evidence>
<dbReference type="OrthoDB" id="9795964at2"/>
<dbReference type="AlphaFoldDB" id="A0A286DDG8"/>
<dbReference type="GO" id="GO:0017089">
    <property type="term" value="F:glycolipid transfer activity"/>
    <property type="evidence" value="ECO:0007669"/>
    <property type="project" value="TreeGrafter"/>
</dbReference>
<name>A0A286DDG8_9GAMM</name>
<keyword evidence="7" id="KW-1185">Reference proteome</keyword>
<evidence type="ECO:0000313" key="7">
    <source>
        <dbReference type="Proteomes" id="UP000219374"/>
    </source>
</evidence>
<dbReference type="InterPro" id="IPR005653">
    <property type="entry name" value="OstA-like_N"/>
</dbReference>
<dbReference type="RefSeq" id="WP_097123248.1">
    <property type="nucleotide sequence ID" value="NZ_OCND01000010.1"/>
</dbReference>
<evidence type="ECO:0000256" key="2">
    <source>
        <dbReference type="ARBA" id="ARBA00022729"/>
    </source>
</evidence>
<reference evidence="6 7" key="1">
    <citation type="submission" date="2017-09" db="EMBL/GenBank/DDBJ databases">
        <authorList>
            <person name="Ehlers B."/>
            <person name="Leendertz F.H."/>
        </authorList>
    </citation>
    <scope>NUCLEOTIDE SEQUENCE [LARGE SCALE GENOMIC DNA]</scope>
    <source>
        <strain evidence="6 7">CGMCC 1.10978</strain>
    </source>
</reference>
<dbReference type="Pfam" id="PF03968">
    <property type="entry name" value="LptD_N"/>
    <property type="match status" value="1"/>
</dbReference>
<protein>
    <recommendedName>
        <fullName evidence="4">Lipopolysaccharide export system protein LptA</fullName>
    </recommendedName>
</protein>
<feature type="domain" description="Organic solvent tolerance-like N-terminal" evidence="5">
    <location>
        <begin position="34"/>
        <end position="143"/>
    </location>
</feature>
<dbReference type="GO" id="GO:0001530">
    <property type="term" value="F:lipopolysaccharide binding"/>
    <property type="evidence" value="ECO:0007669"/>
    <property type="project" value="InterPro"/>
</dbReference>
<sequence length="167" mass="17799" precursor="true">MNPGLPASIVLLLLLLAPTLALAKSSDRNQPMDIESDSQTGAVQGDGSTILSGNVVLSQGSLDIRAARGEIIRRNGDLSKAIFTGKQVKMKQQLDDGSWMDAVADRIEYDLLTETVTFIGNYTVKSPRGSNSGQRMVYNTTTGNMQSGGDGTRVRTVIQPKAKEGGN</sequence>
<accession>A0A286DDG8</accession>
<gene>
    <name evidence="4" type="primary">lptA</name>
    <name evidence="6" type="ORF">SAMN06296416_110120</name>
</gene>
<proteinExistence type="inferred from homology"/>
<evidence type="ECO:0000259" key="5">
    <source>
        <dbReference type="Pfam" id="PF03968"/>
    </source>
</evidence>
<keyword evidence="2 4" id="KW-0732">Signal</keyword>
<dbReference type="Proteomes" id="UP000219374">
    <property type="component" value="Unassembled WGS sequence"/>
</dbReference>
<dbReference type="InterPro" id="IPR014340">
    <property type="entry name" value="LptA"/>
</dbReference>